<dbReference type="Proteomes" id="UP000245423">
    <property type="component" value="Chromosome 1"/>
</dbReference>
<dbReference type="HOGENOM" id="CLU_2698235_0_0_9"/>
<evidence type="ECO:0000313" key="2">
    <source>
        <dbReference type="Proteomes" id="UP000245423"/>
    </source>
</evidence>
<reference evidence="1 2" key="1">
    <citation type="submission" date="2016-11" db="EMBL/GenBank/DDBJ databases">
        <authorList>
            <person name="Manzoor S."/>
        </authorList>
    </citation>
    <scope>NUCLEOTIDE SEQUENCE [LARGE SCALE GENOMIC DNA]</scope>
    <source>
        <strain evidence="1">Clostridium ultunense strain Esp</strain>
    </source>
</reference>
<dbReference type="AlphaFoldDB" id="M1ZM95"/>
<dbReference type="RefSeq" id="WP_005588956.1">
    <property type="nucleotide sequence ID" value="NZ_LT669839.1"/>
</dbReference>
<proteinExistence type="predicted"/>
<evidence type="ECO:0000313" key="1">
    <source>
        <dbReference type="EMBL" id="SHD78577.1"/>
    </source>
</evidence>
<accession>M1ZM95</accession>
<name>M1ZM95_9FIRM</name>
<organism evidence="1 2">
    <name type="scientific">[Clostridium] ultunense Esp</name>
    <dbReference type="NCBI Taxonomy" id="1288971"/>
    <lineage>
        <taxon>Bacteria</taxon>
        <taxon>Bacillati</taxon>
        <taxon>Bacillota</taxon>
        <taxon>Tissierellia</taxon>
        <taxon>Tissierellales</taxon>
        <taxon>Tepidimicrobiaceae</taxon>
        <taxon>Schnuerera</taxon>
    </lineage>
</organism>
<dbReference type="EMBL" id="LT669839">
    <property type="protein sequence ID" value="SHD78577.1"/>
    <property type="molecule type" value="Genomic_DNA"/>
</dbReference>
<sequence length="73" mass="8781">MNKVKLFSYTNLTNEQLIDFTLEEMEKLKALSNFYDLDEYEKRVSIVNQLIIEVKRRNLSIKKPLLARRIFSK</sequence>
<protein>
    <submittedName>
        <fullName evidence="1">Uncharacterized protein</fullName>
    </submittedName>
</protein>
<keyword evidence="2" id="KW-1185">Reference proteome</keyword>
<dbReference type="OrthoDB" id="1708058at2"/>
<gene>
    <name evidence="1" type="ORF">CUESP1_3252</name>
</gene>